<dbReference type="AlphaFoldDB" id="A0A5D4SPZ4"/>
<accession>A0A5D4SPZ4</accession>
<name>A0A5D4SPZ4_9BACI</name>
<evidence type="ECO:0000313" key="4">
    <source>
        <dbReference type="EMBL" id="TYS63866.1"/>
    </source>
</evidence>
<keyword evidence="1" id="KW-0472">Membrane</keyword>
<keyword evidence="1" id="KW-0812">Transmembrane</keyword>
<feature type="domain" description="DUF5643" evidence="3">
    <location>
        <begin position="223"/>
        <end position="332"/>
    </location>
</feature>
<keyword evidence="1" id="KW-1133">Transmembrane helix</keyword>
<dbReference type="EMBL" id="VTES01000003">
    <property type="protein sequence ID" value="TYS63866.1"/>
    <property type="molecule type" value="Genomic_DNA"/>
</dbReference>
<reference evidence="4 5" key="1">
    <citation type="submission" date="2019-08" db="EMBL/GenBank/DDBJ databases">
        <title>Bacillus genomes from the desert of Cuatro Cienegas, Coahuila.</title>
        <authorList>
            <person name="Olmedo-Alvarez G."/>
        </authorList>
    </citation>
    <scope>NUCLEOTIDE SEQUENCE [LARGE SCALE GENOMIC DNA]</scope>
    <source>
        <strain evidence="4 5">CH37_1T</strain>
    </source>
</reference>
<gene>
    <name evidence="4" type="ORF">FZD47_10150</name>
</gene>
<dbReference type="Gene3D" id="2.60.40.1640">
    <property type="entry name" value="Conserved domain protein"/>
    <property type="match status" value="1"/>
</dbReference>
<sequence>MKNKSSLKQEFINQYGDGLQFSESDKKGVFLKMEKQQKPKRIKLIPALTLAALPLIATILIISSNSSINIHPEKPLSSTIADRDEAVHNPLGDAGLQNLHNEGKFQEINQTVEDNGIAVTIHEALYDGDRIALIYSAKKNNVPMERPYFYDRLTVNGDNSYNYSGGARSIDNGPRYLHQIHPSEDWPDQFELGVQLFSVGEQKGEWNFEFPIEKAVDALELRPTDTASNEEWTVTLEKAALSQSSTFLKVNMATPGLKEEVMGHLDRFIFEVKDNKGNILPFMTMGGTSGDDITGEYIEKYRLYYEPMSKLPESLSIQPYIEDADYHEVLDSPLKQELPFSLPQDKYGGITITDIQQKQGETWIKYKADGPPSLTRSHLSLKKKGENAEIERLDNYTSDEQGYILARFKTNDSLDELIVSIFKSNIKKLDGLTLEVDVK</sequence>
<dbReference type="Gene3D" id="2.60.40.1630">
    <property type="entry name" value="bacillus anthracis domain"/>
    <property type="match status" value="1"/>
</dbReference>
<organism evidence="4 5">
    <name type="scientific">Bacillus infantis</name>
    <dbReference type="NCBI Taxonomy" id="324767"/>
    <lineage>
        <taxon>Bacteria</taxon>
        <taxon>Bacillati</taxon>
        <taxon>Bacillota</taxon>
        <taxon>Bacilli</taxon>
        <taxon>Bacillales</taxon>
        <taxon>Bacillaceae</taxon>
        <taxon>Bacillus</taxon>
    </lineage>
</organism>
<proteinExistence type="predicted"/>
<feature type="transmembrane region" description="Helical" evidence="1">
    <location>
        <begin position="42"/>
        <end position="62"/>
    </location>
</feature>
<dbReference type="RefSeq" id="WP_101549155.1">
    <property type="nucleotide sequence ID" value="NZ_VTES01000003.1"/>
</dbReference>
<evidence type="ECO:0000259" key="3">
    <source>
        <dbReference type="Pfam" id="PF18705"/>
    </source>
</evidence>
<dbReference type="Pfam" id="PF18705">
    <property type="entry name" value="DUF5643"/>
    <property type="match status" value="1"/>
</dbReference>
<evidence type="ECO:0000259" key="2">
    <source>
        <dbReference type="Pfam" id="PF13786"/>
    </source>
</evidence>
<dbReference type="Pfam" id="PF13786">
    <property type="entry name" value="DUF4179"/>
    <property type="match status" value="1"/>
</dbReference>
<dbReference type="Proteomes" id="UP000323732">
    <property type="component" value="Unassembled WGS sequence"/>
</dbReference>
<dbReference type="InterPro" id="IPR040680">
    <property type="entry name" value="DUF5643"/>
</dbReference>
<dbReference type="InterPro" id="IPR025436">
    <property type="entry name" value="DUF4179"/>
</dbReference>
<evidence type="ECO:0000256" key="1">
    <source>
        <dbReference type="SAM" id="Phobius"/>
    </source>
</evidence>
<comment type="caution">
    <text evidence="4">The sequence shown here is derived from an EMBL/GenBank/DDBJ whole genome shotgun (WGS) entry which is preliminary data.</text>
</comment>
<evidence type="ECO:0000313" key="5">
    <source>
        <dbReference type="Proteomes" id="UP000323732"/>
    </source>
</evidence>
<feature type="domain" description="DUF4179" evidence="2">
    <location>
        <begin position="60"/>
        <end position="138"/>
    </location>
</feature>
<protein>
    <submittedName>
        <fullName evidence="4">DUF4179 domain-containing protein</fullName>
    </submittedName>
</protein>